<name>A0ABP8H815_9BURK</name>
<reference evidence="2" key="1">
    <citation type="journal article" date="2019" name="Int. J. Syst. Evol. Microbiol.">
        <title>The Global Catalogue of Microorganisms (GCM) 10K type strain sequencing project: providing services to taxonomists for standard genome sequencing and annotation.</title>
        <authorList>
            <consortium name="The Broad Institute Genomics Platform"/>
            <consortium name="The Broad Institute Genome Sequencing Center for Infectious Disease"/>
            <person name="Wu L."/>
            <person name="Ma J."/>
        </authorList>
    </citation>
    <scope>NUCLEOTIDE SEQUENCE [LARGE SCALE GENOMIC DNA]</scope>
    <source>
        <strain evidence="2">JCM 17666</strain>
    </source>
</reference>
<proteinExistence type="predicted"/>
<dbReference type="Pfam" id="PF16290">
    <property type="entry name" value="DUF4936"/>
    <property type="match status" value="1"/>
</dbReference>
<comment type="caution">
    <text evidence="1">The sequence shown here is derived from an EMBL/GenBank/DDBJ whole genome shotgun (WGS) entry which is preliminary data.</text>
</comment>
<dbReference type="RefSeq" id="WP_345250586.1">
    <property type="nucleotide sequence ID" value="NZ_BAABFO010000013.1"/>
</dbReference>
<evidence type="ECO:0000313" key="2">
    <source>
        <dbReference type="Proteomes" id="UP001501671"/>
    </source>
</evidence>
<dbReference type="InterPro" id="IPR032556">
    <property type="entry name" value="DUF4936"/>
</dbReference>
<dbReference type="Proteomes" id="UP001501671">
    <property type="component" value="Unassembled WGS sequence"/>
</dbReference>
<evidence type="ECO:0000313" key="1">
    <source>
        <dbReference type="EMBL" id="GAA4335664.1"/>
    </source>
</evidence>
<evidence type="ECO:0008006" key="3">
    <source>
        <dbReference type="Google" id="ProtNLM"/>
    </source>
</evidence>
<keyword evidence="2" id="KW-1185">Reference proteome</keyword>
<gene>
    <name evidence="1" type="ORF">GCM10023144_29260</name>
</gene>
<organism evidence="1 2">
    <name type="scientific">Pigmentiphaga soli</name>
    <dbReference type="NCBI Taxonomy" id="1007095"/>
    <lineage>
        <taxon>Bacteria</taxon>
        <taxon>Pseudomonadati</taxon>
        <taxon>Pseudomonadota</taxon>
        <taxon>Betaproteobacteria</taxon>
        <taxon>Burkholderiales</taxon>
        <taxon>Alcaligenaceae</taxon>
        <taxon>Pigmentiphaga</taxon>
    </lineage>
</organism>
<protein>
    <recommendedName>
        <fullName evidence="3">DUF4936 family protein</fullName>
    </recommendedName>
</protein>
<accession>A0ABP8H815</accession>
<dbReference type="EMBL" id="BAABFO010000013">
    <property type="protein sequence ID" value="GAA4335664.1"/>
    <property type="molecule type" value="Genomic_DNA"/>
</dbReference>
<sequence length="97" mass="10740">MPRSESLYVYYKLAAADRDRALAPARRVLDAGRPWCRQASLLARPELRDGIATWMEVYDGVSDLPRLEAELNAAVAAAGLAPFLSGPRRAELFHSLE</sequence>